<dbReference type="SUPFAM" id="SSF53335">
    <property type="entry name" value="S-adenosyl-L-methionine-dependent methyltransferases"/>
    <property type="match status" value="1"/>
</dbReference>
<evidence type="ECO:0000313" key="2">
    <source>
        <dbReference type="Proteomes" id="UP000019260"/>
    </source>
</evidence>
<reference evidence="1 2" key="1">
    <citation type="submission" date="2013-09" db="EMBL/GenBank/DDBJ databases">
        <title>Complete genome sequence of Spiroplasma mirum suckling mouse cataract agent.</title>
        <authorList>
            <person name="Landry C.A."/>
            <person name="Bastian F.O."/>
            <person name="Thune R.L."/>
        </authorList>
    </citation>
    <scope>NUCLEOTIDE SEQUENCE [LARGE SCALE GENOMIC DNA]</scope>
    <source>
        <strain evidence="1 2">SMCA</strain>
    </source>
</reference>
<evidence type="ECO:0000313" key="1">
    <source>
        <dbReference type="EMBL" id="AHI58040.1"/>
    </source>
</evidence>
<keyword evidence="2" id="KW-1185">Reference proteome</keyword>
<gene>
    <name evidence="1" type="ORF">P344_03490</name>
</gene>
<dbReference type="AlphaFoldDB" id="W6AMU0"/>
<dbReference type="InterPro" id="IPR029063">
    <property type="entry name" value="SAM-dependent_MTases_sf"/>
</dbReference>
<dbReference type="KEGG" id="smia:P344_03490"/>
<name>W6AMU0_9MOLU</name>
<accession>W6AMU0</accession>
<sequence>MKTKLGELILNDSLEYLKTIPDKSINLILTDSPYLYPNIAKKKKNN</sequence>
<dbReference type="HOGENOM" id="CLU_3189184_0_0_14"/>
<proteinExistence type="predicted"/>
<organism evidence="1 2">
    <name type="scientific">Spiroplasma mirum ATCC 29335</name>
    <dbReference type="NCBI Taxonomy" id="838561"/>
    <lineage>
        <taxon>Bacteria</taxon>
        <taxon>Bacillati</taxon>
        <taxon>Mycoplasmatota</taxon>
        <taxon>Mollicutes</taxon>
        <taxon>Entomoplasmatales</taxon>
        <taxon>Spiroplasmataceae</taxon>
        <taxon>Spiroplasma</taxon>
    </lineage>
</organism>
<dbReference type="PATRIC" id="fig|838561.3.peg.675"/>
<dbReference type="Gene3D" id="3.40.50.150">
    <property type="entry name" value="Vaccinia Virus protein VP39"/>
    <property type="match status" value="1"/>
</dbReference>
<dbReference type="RefSeq" id="WP_169728228.1">
    <property type="nucleotide sequence ID" value="NZ_CP006720.1"/>
</dbReference>
<evidence type="ECO:0008006" key="3">
    <source>
        <dbReference type="Google" id="ProtNLM"/>
    </source>
</evidence>
<dbReference type="STRING" id="838561.P344_03490"/>
<dbReference type="Proteomes" id="UP000019260">
    <property type="component" value="Chromosome"/>
</dbReference>
<protein>
    <recommendedName>
        <fullName evidence="3">DNA methylase N-4/N-6 domain-containing protein</fullName>
    </recommendedName>
</protein>
<dbReference type="EMBL" id="CP006720">
    <property type="protein sequence ID" value="AHI58040.1"/>
    <property type="molecule type" value="Genomic_DNA"/>
</dbReference>